<name>A0A0G4GPK1_VITBC</name>
<dbReference type="Proteomes" id="UP000041254">
    <property type="component" value="Unassembled WGS sequence"/>
</dbReference>
<accession>A0A0G4GPK1</accession>
<proteinExistence type="predicted"/>
<dbReference type="PhylomeDB" id="A0A0G4GPK1"/>
<evidence type="ECO:0000256" key="1">
    <source>
        <dbReference type="SAM" id="Coils"/>
    </source>
</evidence>
<dbReference type="AlphaFoldDB" id="A0A0G4GPK1"/>
<feature type="coiled-coil region" evidence="1">
    <location>
        <begin position="395"/>
        <end position="435"/>
    </location>
</feature>
<evidence type="ECO:0000313" key="2">
    <source>
        <dbReference type="EMBL" id="CEM32289.1"/>
    </source>
</evidence>
<dbReference type="OrthoDB" id="329354at2759"/>
<evidence type="ECO:0000313" key="3">
    <source>
        <dbReference type="Proteomes" id="UP000041254"/>
    </source>
</evidence>
<dbReference type="EMBL" id="CDMY01000748">
    <property type="protein sequence ID" value="CEM32289.1"/>
    <property type="molecule type" value="Genomic_DNA"/>
</dbReference>
<sequence>MQVDRQKIFGFGWPIPFVKNSQTLPSIEVRLAPPEDPLPQVSAEIALLDRARLREEEYFMNRLQDEYNRQLNIAQAEIKDAIDKAIRVFFDPRGSAFTSAIKGALLPLTSPTATSAAMRFQPQSIIPDISGGIGASLRSRFTSFIETGTATLTKGKGKLLPLGNIARTLIRPREPSMKVKLTDIKAPSRDIKSKIDQIEQKRSDEERKMIEQAIQEMSQLTKITIQESKNIEIQENPFIVDSRMPVRQVAKLLRGRRVPEFPIVRIQPGRAAYASPIATRAGGTVPGGAGGALLRFQQRHDRVMESHHGSAMKGYNGKCLDIQHRFPHFRLDCRIHKATAHIPTRMLTSFIEIQHASRANASSASSLNPLSKLGGLLESQLNVKVTQSDQPYPTVDELVADMEKRRDVAERLERMKILELELKLMKAENDMIKDALRSALSRVMAQYEPAVTAIKELLAPITLGRGSATGAKVPFPIPQQQSTVVLNAAPFEQMAKTAAVRTTR</sequence>
<gene>
    <name evidence="2" type="ORF">Vbra_996</name>
</gene>
<dbReference type="InParanoid" id="A0A0G4GPK1"/>
<keyword evidence="1" id="KW-0175">Coiled coil</keyword>
<protein>
    <submittedName>
        <fullName evidence="2">Uncharacterized protein</fullName>
    </submittedName>
</protein>
<organism evidence="2 3">
    <name type="scientific">Vitrella brassicaformis (strain CCMP3155)</name>
    <dbReference type="NCBI Taxonomy" id="1169540"/>
    <lineage>
        <taxon>Eukaryota</taxon>
        <taxon>Sar</taxon>
        <taxon>Alveolata</taxon>
        <taxon>Colpodellida</taxon>
        <taxon>Vitrellaceae</taxon>
        <taxon>Vitrella</taxon>
    </lineage>
</organism>
<reference evidence="2 3" key="1">
    <citation type="submission" date="2014-11" db="EMBL/GenBank/DDBJ databases">
        <authorList>
            <person name="Zhu J."/>
            <person name="Qi W."/>
            <person name="Song R."/>
        </authorList>
    </citation>
    <scope>NUCLEOTIDE SEQUENCE [LARGE SCALE GENOMIC DNA]</scope>
</reference>
<feature type="coiled-coil region" evidence="1">
    <location>
        <begin position="188"/>
        <end position="215"/>
    </location>
</feature>
<dbReference type="OMA" id="ISQTDYG"/>
<dbReference type="VEuPathDB" id="CryptoDB:Vbra_996"/>
<keyword evidence="3" id="KW-1185">Reference proteome</keyword>